<dbReference type="Proteomes" id="UP000829447">
    <property type="component" value="Linkage Group LG6"/>
</dbReference>
<dbReference type="EMBL" id="CM040459">
    <property type="protein sequence ID" value="MCI4379467.1"/>
    <property type="molecule type" value="Genomic_DNA"/>
</dbReference>
<gene>
    <name evidence="1" type="ORF">PGIGA_G00228600</name>
</gene>
<protein>
    <submittedName>
        <fullName evidence="1">Uncharacterized protein</fullName>
    </submittedName>
</protein>
<keyword evidence="2" id="KW-1185">Reference proteome</keyword>
<comment type="caution">
    <text evidence="1">The sequence shown here is derived from an EMBL/GenBank/DDBJ whole genome shotgun (WGS) entry which is preliminary data.</text>
</comment>
<accession>A0ACC5WKT0</accession>
<name>A0ACC5WKT0_PANGG</name>
<sequence>MAGDGNADVCTPVQSPSAAFRSSPVYSPAKPAAKTKSCINTMALSELGAYKLINRKKTRNCKKRHKGTRDEF</sequence>
<organism evidence="1 2">
    <name type="scientific">Pangasianodon gigas</name>
    <name type="common">Mekong giant catfish</name>
    <name type="synonym">Pangasius gigas</name>
    <dbReference type="NCBI Taxonomy" id="30993"/>
    <lineage>
        <taxon>Eukaryota</taxon>
        <taxon>Metazoa</taxon>
        <taxon>Chordata</taxon>
        <taxon>Craniata</taxon>
        <taxon>Vertebrata</taxon>
        <taxon>Euteleostomi</taxon>
        <taxon>Actinopterygii</taxon>
        <taxon>Neopterygii</taxon>
        <taxon>Teleostei</taxon>
        <taxon>Ostariophysi</taxon>
        <taxon>Siluriformes</taxon>
        <taxon>Pangasiidae</taxon>
        <taxon>Pangasianodon</taxon>
    </lineage>
</organism>
<reference evidence="1 2" key="1">
    <citation type="journal article" date="2022" name="bioRxiv">
        <title>An ancient truncated duplication of the anti-Mullerian hormone receptor type 2 gene is a potential conserved master sex determinant in the Pangasiidae catfish family.</title>
        <authorList>
            <person name="Wen M."/>
            <person name="Pan Q."/>
            <person name="Jouanno E."/>
            <person name="Montfort J."/>
            <person name="Zahm M."/>
            <person name="Cabau C."/>
            <person name="Klopp C."/>
            <person name="Iampietro C."/>
            <person name="Roques C."/>
            <person name="Bouchez O."/>
            <person name="Castinel A."/>
            <person name="Donnadieu C."/>
            <person name="Parrinello H."/>
            <person name="Poncet C."/>
            <person name="Belmonte E."/>
            <person name="Gautier V."/>
            <person name="Avarre J.-C."/>
            <person name="Dugue R."/>
            <person name="Gustiano R."/>
            <person name="Ha T.T.T."/>
            <person name="Campet M."/>
            <person name="Sriphairoj K."/>
            <person name="Ribolli J."/>
            <person name="de Almeida F.L."/>
            <person name="Desvignes T."/>
            <person name="Postlethwait J.H."/>
            <person name="Bucao C.F."/>
            <person name="Robinson-Rechavi M."/>
            <person name="Bobe J."/>
            <person name="Herpin A."/>
            <person name="Guiguen Y."/>
        </authorList>
    </citation>
    <scope>NUCLEOTIDE SEQUENCE [LARGE SCALE GENOMIC DNA]</scope>
    <source>
        <strain evidence="1">YG-Dec2019</strain>
    </source>
</reference>
<evidence type="ECO:0000313" key="1">
    <source>
        <dbReference type="EMBL" id="MCI4379467.1"/>
    </source>
</evidence>
<evidence type="ECO:0000313" key="2">
    <source>
        <dbReference type="Proteomes" id="UP000829447"/>
    </source>
</evidence>
<proteinExistence type="predicted"/>